<evidence type="ECO:0000256" key="2">
    <source>
        <dbReference type="ARBA" id="ARBA00012438"/>
    </source>
</evidence>
<dbReference type="InterPro" id="IPR036890">
    <property type="entry name" value="HATPase_C_sf"/>
</dbReference>
<dbReference type="PANTHER" id="PTHR43547">
    <property type="entry name" value="TWO-COMPONENT HISTIDINE KINASE"/>
    <property type="match status" value="1"/>
</dbReference>
<dbReference type="Gene3D" id="1.10.287.130">
    <property type="match status" value="1"/>
</dbReference>
<dbReference type="Pfam" id="PF00072">
    <property type="entry name" value="Response_reg"/>
    <property type="match status" value="1"/>
</dbReference>
<dbReference type="PROSITE" id="PS50109">
    <property type="entry name" value="HIS_KIN"/>
    <property type="match status" value="1"/>
</dbReference>
<feature type="domain" description="Response regulatory" evidence="7">
    <location>
        <begin position="4"/>
        <end position="120"/>
    </location>
</feature>
<keyword evidence="3 4" id="KW-0597">Phosphoprotein</keyword>
<protein>
    <recommendedName>
        <fullName evidence="2">histidine kinase</fullName>
        <ecNumber evidence="2">2.7.13.3</ecNumber>
    </recommendedName>
</protein>
<dbReference type="InterPro" id="IPR003594">
    <property type="entry name" value="HATPase_dom"/>
</dbReference>
<dbReference type="SUPFAM" id="SSF55874">
    <property type="entry name" value="ATPase domain of HSP90 chaperone/DNA topoisomerase II/histidine kinase"/>
    <property type="match status" value="1"/>
</dbReference>
<dbReference type="Gene3D" id="3.40.50.2300">
    <property type="match status" value="1"/>
</dbReference>
<dbReference type="EC" id="2.7.13.3" evidence="2"/>
<dbReference type="SUPFAM" id="SSF47384">
    <property type="entry name" value="Homodimeric domain of signal transducing histidine kinase"/>
    <property type="match status" value="1"/>
</dbReference>
<reference evidence="9" key="1">
    <citation type="journal article" date="2019" name="Int. J. Syst. Evol. Microbiol.">
        <title>The Global Catalogue of Microorganisms (GCM) 10K type strain sequencing project: providing services to taxonomists for standard genome sequencing and annotation.</title>
        <authorList>
            <consortium name="The Broad Institute Genomics Platform"/>
            <consortium name="The Broad Institute Genome Sequencing Center for Infectious Disease"/>
            <person name="Wu L."/>
            <person name="Ma J."/>
        </authorList>
    </citation>
    <scope>NUCLEOTIDE SEQUENCE [LARGE SCALE GENOMIC DNA]</scope>
    <source>
        <strain evidence="9">CCUG 55250</strain>
    </source>
</reference>
<feature type="coiled-coil region" evidence="5">
    <location>
        <begin position="113"/>
        <end position="140"/>
    </location>
</feature>
<evidence type="ECO:0000256" key="1">
    <source>
        <dbReference type="ARBA" id="ARBA00000085"/>
    </source>
</evidence>
<evidence type="ECO:0000313" key="8">
    <source>
        <dbReference type="EMBL" id="MFC5409093.1"/>
    </source>
</evidence>
<dbReference type="CDD" id="cd00082">
    <property type="entry name" value="HisKA"/>
    <property type="match status" value="1"/>
</dbReference>
<dbReference type="Pfam" id="PF02518">
    <property type="entry name" value="HATPase_c"/>
    <property type="match status" value="1"/>
</dbReference>
<dbReference type="RefSeq" id="WP_379842698.1">
    <property type="nucleotide sequence ID" value="NZ_JBHSMA010000001.1"/>
</dbReference>
<evidence type="ECO:0000313" key="9">
    <source>
        <dbReference type="Proteomes" id="UP001596106"/>
    </source>
</evidence>
<sequence length="370" mass="42139">MAPKILYIEDEIHIRDNIADILRAYGYEVATVANGQEGIRQAMITPPDLILCDIRMPEMDGYQVLEAIRSNRSLTMIPFIFLTARTEELDIRRGMVAGADDYLKKPFAIESLLQTIKSRLQREAQRKTDLQNRLEEIRQTATTVTNHEYNTPLNGILGFATLLIDHYDEYKPEDRLAMLRLIKTSGLRLKRSLDNLRLIDTLRNLEPGHSVRSFYTSGTARLDAPFVKQCLDQINERYDQEGRVQLALASDQLALSTGSLGIILEELIDNAYKFSDGSRPIEITGCREGTKYKLTFLNQGQPFKHDDIARINPFIQFDRQQYEQQGFGLGLAIVKKLLDLNQGTLAIESRPHGLTEVTVLFHRLIDQEAS</sequence>
<evidence type="ECO:0000259" key="7">
    <source>
        <dbReference type="PROSITE" id="PS50110"/>
    </source>
</evidence>
<dbReference type="InterPro" id="IPR011006">
    <property type="entry name" value="CheY-like_superfamily"/>
</dbReference>
<dbReference type="InterPro" id="IPR005467">
    <property type="entry name" value="His_kinase_dom"/>
</dbReference>
<dbReference type="SMART" id="SM00387">
    <property type="entry name" value="HATPase_c"/>
    <property type="match status" value="1"/>
</dbReference>
<feature type="domain" description="Histidine kinase" evidence="6">
    <location>
        <begin position="144"/>
        <end position="365"/>
    </location>
</feature>
<dbReference type="Proteomes" id="UP001596106">
    <property type="component" value="Unassembled WGS sequence"/>
</dbReference>
<dbReference type="Pfam" id="PF00512">
    <property type="entry name" value="HisKA"/>
    <property type="match status" value="1"/>
</dbReference>
<dbReference type="InterPro" id="IPR003661">
    <property type="entry name" value="HisK_dim/P_dom"/>
</dbReference>
<dbReference type="InterPro" id="IPR036097">
    <property type="entry name" value="HisK_dim/P_sf"/>
</dbReference>
<evidence type="ECO:0000256" key="5">
    <source>
        <dbReference type="SAM" id="Coils"/>
    </source>
</evidence>
<evidence type="ECO:0000256" key="4">
    <source>
        <dbReference type="PROSITE-ProRule" id="PRU00169"/>
    </source>
</evidence>
<gene>
    <name evidence="8" type="ORF">ACFPMF_07240</name>
</gene>
<feature type="modified residue" description="4-aspartylphosphate" evidence="4">
    <location>
        <position position="53"/>
    </location>
</feature>
<name>A0ABW0I755_9BACT</name>
<dbReference type="PANTHER" id="PTHR43547:SF2">
    <property type="entry name" value="HYBRID SIGNAL TRANSDUCTION HISTIDINE KINASE C"/>
    <property type="match status" value="1"/>
</dbReference>
<dbReference type="CDD" id="cd17574">
    <property type="entry name" value="REC_OmpR"/>
    <property type="match status" value="1"/>
</dbReference>
<dbReference type="PROSITE" id="PS50110">
    <property type="entry name" value="RESPONSE_REGULATORY"/>
    <property type="match status" value="1"/>
</dbReference>
<keyword evidence="5" id="KW-0175">Coiled coil</keyword>
<evidence type="ECO:0000259" key="6">
    <source>
        <dbReference type="PROSITE" id="PS50109"/>
    </source>
</evidence>
<dbReference type="SMART" id="SM00388">
    <property type="entry name" value="HisKA"/>
    <property type="match status" value="1"/>
</dbReference>
<dbReference type="Gene3D" id="3.30.565.10">
    <property type="entry name" value="Histidine kinase-like ATPase, C-terminal domain"/>
    <property type="match status" value="1"/>
</dbReference>
<accession>A0ABW0I755</accession>
<comment type="catalytic activity">
    <reaction evidence="1">
        <text>ATP + protein L-histidine = ADP + protein N-phospho-L-histidine.</text>
        <dbReference type="EC" id="2.7.13.3"/>
    </reaction>
</comment>
<evidence type="ECO:0000256" key="3">
    <source>
        <dbReference type="ARBA" id="ARBA00022553"/>
    </source>
</evidence>
<dbReference type="SUPFAM" id="SSF52172">
    <property type="entry name" value="CheY-like"/>
    <property type="match status" value="1"/>
</dbReference>
<dbReference type="InterPro" id="IPR001789">
    <property type="entry name" value="Sig_transdc_resp-reg_receiver"/>
</dbReference>
<dbReference type="SMART" id="SM00448">
    <property type="entry name" value="REC"/>
    <property type="match status" value="1"/>
</dbReference>
<keyword evidence="9" id="KW-1185">Reference proteome</keyword>
<dbReference type="EMBL" id="JBHSMA010000001">
    <property type="protein sequence ID" value="MFC5409093.1"/>
    <property type="molecule type" value="Genomic_DNA"/>
</dbReference>
<proteinExistence type="predicted"/>
<organism evidence="8 9">
    <name type="scientific">Larkinella bovis</name>
    <dbReference type="NCBI Taxonomy" id="683041"/>
    <lineage>
        <taxon>Bacteria</taxon>
        <taxon>Pseudomonadati</taxon>
        <taxon>Bacteroidota</taxon>
        <taxon>Cytophagia</taxon>
        <taxon>Cytophagales</taxon>
        <taxon>Spirosomataceae</taxon>
        <taxon>Larkinella</taxon>
    </lineage>
</organism>
<comment type="caution">
    <text evidence="8">The sequence shown here is derived from an EMBL/GenBank/DDBJ whole genome shotgun (WGS) entry which is preliminary data.</text>
</comment>